<dbReference type="PIRSF" id="PIRSF018266">
    <property type="entry name" value="FecR"/>
    <property type="match status" value="1"/>
</dbReference>
<dbReference type="InterPro" id="IPR012373">
    <property type="entry name" value="Ferrdict_sens_TM"/>
</dbReference>
<dbReference type="Pfam" id="PF04773">
    <property type="entry name" value="FecR"/>
    <property type="match status" value="1"/>
</dbReference>
<keyword evidence="1" id="KW-1133">Transmembrane helix</keyword>
<evidence type="ECO:0000259" key="2">
    <source>
        <dbReference type="Pfam" id="PF04773"/>
    </source>
</evidence>
<dbReference type="InterPro" id="IPR006860">
    <property type="entry name" value="FecR"/>
</dbReference>
<sequence>MKPTLSRQTIINVFEGKASPLQKSLVQEWLEVPENQELYFQWLEEWERDNPQFFPDQETAYRKSLQQRQGPENPQTPFSDEVSAWKPVKNRWFFWSLAASVLLLISSGTALFFKEELLYRHYKTSYGEVRTFTLPDESRVVLNANTTLKIPRFDLYQTDRRAWLSGEAEFSVKHTKDHRRFVVYTPDNLEVQVLGTEFIVYSRNRGSKVVLNKGKVQIRLKDQTDPPLVIRPGDIVNLSQQGRLTLHHRQPVSQHGAWKDHRFIFKNTAMLEVANQLTERFGVRFVIRDSILAQRTLGGTFRARTADEILPILCDMLNMKVRYGEDAPDTYELISSQ</sequence>
<evidence type="ECO:0000313" key="5">
    <source>
        <dbReference type="Proteomes" id="UP000248790"/>
    </source>
</evidence>
<name>A0A327WW02_LARAB</name>
<dbReference type="Gene3D" id="2.60.120.1440">
    <property type="match status" value="1"/>
</dbReference>
<dbReference type="Pfam" id="PF16344">
    <property type="entry name" value="FecR_C"/>
    <property type="match status" value="1"/>
</dbReference>
<dbReference type="AlphaFoldDB" id="A0A327WW02"/>
<proteinExistence type="predicted"/>
<keyword evidence="1" id="KW-0472">Membrane</keyword>
<dbReference type="Gene3D" id="3.55.50.30">
    <property type="match status" value="1"/>
</dbReference>
<dbReference type="PANTHER" id="PTHR30273">
    <property type="entry name" value="PERIPLASMIC SIGNAL SENSOR AND SIGMA FACTOR ACTIVATOR FECR-RELATED"/>
    <property type="match status" value="1"/>
</dbReference>
<dbReference type="GO" id="GO:0016989">
    <property type="term" value="F:sigma factor antagonist activity"/>
    <property type="evidence" value="ECO:0007669"/>
    <property type="project" value="TreeGrafter"/>
</dbReference>
<dbReference type="EMBL" id="QLMC01000003">
    <property type="protein sequence ID" value="RAJ97472.1"/>
    <property type="molecule type" value="Genomic_DNA"/>
</dbReference>
<dbReference type="PANTHER" id="PTHR30273:SF2">
    <property type="entry name" value="PROTEIN FECR"/>
    <property type="match status" value="1"/>
</dbReference>
<dbReference type="RefSeq" id="WP_111628457.1">
    <property type="nucleotide sequence ID" value="NZ_QLMC01000003.1"/>
</dbReference>
<feature type="domain" description="FecR protein" evidence="2">
    <location>
        <begin position="122"/>
        <end position="217"/>
    </location>
</feature>
<evidence type="ECO:0000259" key="3">
    <source>
        <dbReference type="Pfam" id="PF16344"/>
    </source>
</evidence>
<dbReference type="Proteomes" id="UP000248790">
    <property type="component" value="Unassembled WGS sequence"/>
</dbReference>
<protein>
    <submittedName>
        <fullName evidence="4">FecR family protein</fullName>
    </submittedName>
</protein>
<comment type="caution">
    <text evidence="4">The sequence shown here is derived from an EMBL/GenBank/DDBJ whole genome shotgun (WGS) entry which is preliminary data.</text>
</comment>
<accession>A0A327WW02</accession>
<keyword evidence="5" id="KW-1185">Reference proteome</keyword>
<evidence type="ECO:0000256" key="1">
    <source>
        <dbReference type="SAM" id="Phobius"/>
    </source>
</evidence>
<evidence type="ECO:0000313" key="4">
    <source>
        <dbReference type="EMBL" id="RAJ97472.1"/>
    </source>
</evidence>
<feature type="transmembrane region" description="Helical" evidence="1">
    <location>
        <begin position="92"/>
        <end position="113"/>
    </location>
</feature>
<dbReference type="OrthoDB" id="1523489at2"/>
<gene>
    <name evidence="4" type="ORF">LX87_02372</name>
</gene>
<keyword evidence="1" id="KW-0812">Transmembrane</keyword>
<dbReference type="InterPro" id="IPR032508">
    <property type="entry name" value="FecR_C"/>
</dbReference>
<organism evidence="4 5">
    <name type="scientific">Larkinella arboricola</name>
    <dbReference type="NCBI Taxonomy" id="643671"/>
    <lineage>
        <taxon>Bacteria</taxon>
        <taxon>Pseudomonadati</taxon>
        <taxon>Bacteroidota</taxon>
        <taxon>Cytophagia</taxon>
        <taxon>Cytophagales</taxon>
        <taxon>Spirosomataceae</taxon>
        <taxon>Larkinella</taxon>
    </lineage>
</organism>
<feature type="domain" description="Protein FecR C-terminal" evidence="3">
    <location>
        <begin position="262"/>
        <end position="322"/>
    </location>
</feature>
<reference evidence="4 5" key="1">
    <citation type="submission" date="2018-06" db="EMBL/GenBank/DDBJ databases">
        <title>Genomic Encyclopedia of Archaeal and Bacterial Type Strains, Phase II (KMG-II): from individual species to whole genera.</title>
        <authorList>
            <person name="Goeker M."/>
        </authorList>
    </citation>
    <scope>NUCLEOTIDE SEQUENCE [LARGE SCALE GENOMIC DNA]</scope>
    <source>
        <strain evidence="4 5">DSM 21851</strain>
    </source>
</reference>